<organism evidence="1 2">
    <name type="scientific">Aspergillus ruber (strain CBS 135680)</name>
    <dbReference type="NCBI Taxonomy" id="1388766"/>
    <lineage>
        <taxon>Eukaryota</taxon>
        <taxon>Fungi</taxon>
        <taxon>Dikarya</taxon>
        <taxon>Ascomycota</taxon>
        <taxon>Pezizomycotina</taxon>
        <taxon>Eurotiomycetes</taxon>
        <taxon>Eurotiomycetidae</taxon>
        <taxon>Eurotiales</taxon>
        <taxon>Aspergillaceae</taxon>
        <taxon>Aspergillus</taxon>
        <taxon>Aspergillus subgen. Aspergillus</taxon>
    </lineage>
</organism>
<dbReference type="EMBL" id="KK088414">
    <property type="protein sequence ID" value="EYE98086.1"/>
    <property type="molecule type" value="Genomic_DNA"/>
</dbReference>
<name>A0A017SMT3_ASPRC</name>
<keyword evidence="2" id="KW-1185">Reference proteome</keyword>
<accession>A0A017SMT3</accession>
<dbReference type="RefSeq" id="XP_040641774.1">
    <property type="nucleotide sequence ID" value="XM_040778154.1"/>
</dbReference>
<reference evidence="2" key="1">
    <citation type="journal article" date="2014" name="Nat. Commun.">
        <title>Genomic adaptations of the halophilic Dead Sea filamentous fungus Eurotium rubrum.</title>
        <authorList>
            <person name="Kis-Papo T."/>
            <person name="Weig A.R."/>
            <person name="Riley R."/>
            <person name="Persoh D."/>
            <person name="Salamov A."/>
            <person name="Sun H."/>
            <person name="Lipzen A."/>
            <person name="Wasser S.P."/>
            <person name="Rambold G."/>
            <person name="Grigoriev I.V."/>
            <person name="Nevo E."/>
        </authorList>
    </citation>
    <scope>NUCLEOTIDE SEQUENCE [LARGE SCALE GENOMIC DNA]</scope>
    <source>
        <strain evidence="2">CBS 135680</strain>
    </source>
</reference>
<evidence type="ECO:0000313" key="1">
    <source>
        <dbReference type="EMBL" id="EYE98086.1"/>
    </source>
</evidence>
<protein>
    <submittedName>
        <fullName evidence="1">Uncharacterized protein</fullName>
    </submittedName>
</protein>
<evidence type="ECO:0000313" key="2">
    <source>
        <dbReference type="Proteomes" id="UP000019804"/>
    </source>
</evidence>
<sequence length="86" mass="9920">MPPTFHLTNFKLWACPYRKPFSPYRSPNTCTPRTQKSPHPKPYYASLPNTLPLPKHHLPARPPAEACMHISAKAHHVHHKVFNPNH</sequence>
<dbReference type="HOGENOM" id="CLU_2497511_0_0_1"/>
<dbReference type="AlphaFoldDB" id="A0A017SMT3"/>
<proteinExistence type="predicted"/>
<dbReference type="OrthoDB" id="2143914at2759"/>
<dbReference type="GeneID" id="63693278"/>
<dbReference type="Proteomes" id="UP000019804">
    <property type="component" value="Unassembled WGS sequence"/>
</dbReference>
<gene>
    <name evidence="1" type="ORF">EURHEDRAFT_269468</name>
</gene>